<dbReference type="AlphaFoldDB" id="A0A5N1K0E9"/>
<protein>
    <submittedName>
        <fullName evidence="2">Gene transfer agent family protein</fullName>
    </submittedName>
</protein>
<dbReference type="Proteomes" id="UP000327108">
    <property type="component" value="Unassembled WGS sequence"/>
</dbReference>
<evidence type="ECO:0000313" key="2">
    <source>
        <dbReference type="EMBL" id="KAA9369563.1"/>
    </source>
</evidence>
<dbReference type="Pfam" id="PF11836">
    <property type="entry name" value="Phage_TAC_11"/>
    <property type="match status" value="1"/>
</dbReference>
<evidence type="ECO:0000256" key="1">
    <source>
        <dbReference type="SAM" id="MobiDB-lite"/>
    </source>
</evidence>
<reference evidence="2 3" key="1">
    <citation type="submission" date="2019-09" db="EMBL/GenBank/DDBJ databases">
        <title>Biological control of the noxious weed angled onion (Allium triquetrum) thwarted by endophytic bacteria in Victoria, Australia.</title>
        <authorList>
            <person name="Tehranchian P."/>
            <person name="Adair R.J."/>
            <person name="Van T.H."/>
            <person name="Morrison P.D."/>
            <person name="Williams H."/>
            <person name="Lawrie A.C."/>
        </authorList>
    </citation>
    <scope>NUCLEOTIDE SEQUENCE [LARGE SCALE GENOMIC DNA]</scope>
    <source>
        <strain evidence="2 3">RPTAtOch1</strain>
    </source>
</reference>
<feature type="compositionally biased region" description="Basic residues" evidence="1">
    <location>
        <begin position="113"/>
        <end position="122"/>
    </location>
</feature>
<keyword evidence="3" id="KW-1185">Reference proteome</keyword>
<evidence type="ECO:0000313" key="3">
    <source>
        <dbReference type="Proteomes" id="UP000327108"/>
    </source>
</evidence>
<organism evidence="2 3">
    <name type="scientific">Ochrobactrum quorumnocens</name>
    <dbReference type="NCBI Taxonomy" id="271865"/>
    <lineage>
        <taxon>Bacteria</taxon>
        <taxon>Pseudomonadati</taxon>
        <taxon>Pseudomonadota</taxon>
        <taxon>Alphaproteobacteria</taxon>
        <taxon>Hyphomicrobiales</taxon>
        <taxon>Brucellaceae</taxon>
        <taxon>Brucella/Ochrobactrum group</taxon>
        <taxon>Ochrobactrum</taxon>
    </lineage>
</organism>
<dbReference type="EMBL" id="VYXQ01000004">
    <property type="protein sequence ID" value="KAA9369563.1"/>
    <property type="molecule type" value="Genomic_DNA"/>
</dbReference>
<sequence>MSRDASISLDFADGTHKFRLAWGQLAELQESCDAGPYIIYERLNNRTWRLNDIRETIRIGLIGGGMTPPAALTLVRRYVEERPPLETLPYAKAILSVALIGAPEENVGEPKAASRKKPRKSTTSRTGKFDLPQSTETGQ</sequence>
<accession>A0A5N1K0E9</accession>
<feature type="compositionally biased region" description="Polar residues" evidence="1">
    <location>
        <begin position="123"/>
        <end position="139"/>
    </location>
</feature>
<dbReference type="InterPro" id="IPR021791">
    <property type="entry name" value="Phage_TAC_11"/>
</dbReference>
<proteinExistence type="predicted"/>
<gene>
    <name evidence="2" type="ORF">F3W84_05345</name>
</gene>
<name>A0A5N1K0E9_9HYPH</name>
<comment type="caution">
    <text evidence="2">The sequence shown here is derived from an EMBL/GenBank/DDBJ whole genome shotgun (WGS) entry which is preliminary data.</text>
</comment>
<dbReference type="RefSeq" id="WP_151091926.1">
    <property type="nucleotide sequence ID" value="NZ_VYXQ01000004.1"/>
</dbReference>
<feature type="region of interest" description="Disordered" evidence="1">
    <location>
        <begin position="105"/>
        <end position="139"/>
    </location>
</feature>